<evidence type="ECO:0000313" key="2">
    <source>
        <dbReference type="EMBL" id="SEE99163.1"/>
    </source>
</evidence>
<sequence>MSTGRDASADVSSIQCQTRSMEQRFLSLADVTEILQITMSQARALVRTGELRGIQIGGKGVWRVENSELEAYIERMYARTAERLHTGEPDQ</sequence>
<dbReference type="Proteomes" id="UP000199220">
    <property type="component" value="Unassembled WGS sequence"/>
</dbReference>
<proteinExistence type="predicted"/>
<reference evidence="3" key="1">
    <citation type="submission" date="2016-10" db="EMBL/GenBank/DDBJ databases">
        <authorList>
            <person name="Varghese N."/>
            <person name="Submissions S."/>
        </authorList>
    </citation>
    <scope>NUCLEOTIDE SEQUENCE [LARGE SCALE GENOMIC DNA]</scope>
    <source>
        <strain evidence="3">DSM 21368</strain>
    </source>
</reference>
<gene>
    <name evidence="2" type="ORF">SAMN04488554_4183</name>
</gene>
<dbReference type="STRING" id="648782.SAMN04488554_4183"/>
<evidence type="ECO:0000259" key="1">
    <source>
        <dbReference type="Pfam" id="PF12728"/>
    </source>
</evidence>
<dbReference type="AlphaFoldDB" id="A0A1H5NC49"/>
<protein>
    <submittedName>
        <fullName evidence="2">Helix-turn-helix domain-containing protein</fullName>
    </submittedName>
</protein>
<organism evidence="2 3">
    <name type="scientific">Ruania alba</name>
    <dbReference type="NCBI Taxonomy" id="648782"/>
    <lineage>
        <taxon>Bacteria</taxon>
        <taxon>Bacillati</taxon>
        <taxon>Actinomycetota</taxon>
        <taxon>Actinomycetes</taxon>
        <taxon>Micrococcales</taxon>
        <taxon>Ruaniaceae</taxon>
        <taxon>Ruania</taxon>
    </lineage>
</organism>
<name>A0A1H5NC49_9MICO</name>
<dbReference type="InterPro" id="IPR041657">
    <property type="entry name" value="HTH_17"/>
</dbReference>
<keyword evidence="3" id="KW-1185">Reference proteome</keyword>
<evidence type="ECO:0000313" key="3">
    <source>
        <dbReference type="Proteomes" id="UP000199220"/>
    </source>
</evidence>
<dbReference type="EMBL" id="FNTX01000002">
    <property type="protein sequence ID" value="SEE99163.1"/>
    <property type="molecule type" value="Genomic_DNA"/>
</dbReference>
<accession>A0A1H5NC49</accession>
<dbReference type="Pfam" id="PF12728">
    <property type="entry name" value="HTH_17"/>
    <property type="match status" value="1"/>
</dbReference>
<feature type="domain" description="Helix-turn-helix" evidence="1">
    <location>
        <begin position="25"/>
        <end position="75"/>
    </location>
</feature>